<dbReference type="GO" id="GO:0070160">
    <property type="term" value="C:tight junction"/>
    <property type="evidence" value="ECO:0007669"/>
    <property type="project" value="TreeGrafter"/>
</dbReference>
<name>A0A553NLB2_9TELE</name>
<dbReference type="PROSITE" id="PS50835">
    <property type="entry name" value="IG_LIKE"/>
    <property type="match status" value="2"/>
</dbReference>
<dbReference type="GO" id="GO:0007159">
    <property type="term" value="P:leukocyte cell-cell adhesion"/>
    <property type="evidence" value="ECO:0007669"/>
    <property type="project" value="TreeGrafter"/>
</dbReference>
<evidence type="ECO:0000313" key="5">
    <source>
        <dbReference type="Proteomes" id="UP000316079"/>
    </source>
</evidence>
<dbReference type="GO" id="GO:0009986">
    <property type="term" value="C:cell surface"/>
    <property type="evidence" value="ECO:0007669"/>
    <property type="project" value="TreeGrafter"/>
</dbReference>
<dbReference type="STRING" id="623744.A0A553NLB2"/>
<dbReference type="InterPro" id="IPR003598">
    <property type="entry name" value="Ig_sub2"/>
</dbReference>
<dbReference type="Pfam" id="PF13927">
    <property type="entry name" value="Ig_3"/>
    <property type="match status" value="1"/>
</dbReference>
<dbReference type="InterPro" id="IPR036179">
    <property type="entry name" value="Ig-like_dom_sf"/>
</dbReference>
<dbReference type="InterPro" id="IPR013106">
    <property type="entry name" value="Ig_V-set"/>
</dbReference>
<dbReference type="GO" id="GO:0005886">
    <property type="term" value="C:plasma membrane"/>
    <property type="evidence" value="ECO:0007669"/>
    <property type="project" value="TreeGrafter"/>
</dbReference>
<dbReference type="PANTHER" id="PTHR44663">
    <property type="entry name" value="JUNCTIONAL ADHESION MOLECULE B"/>
    <property type="match status" value="1"/>
</dbReference>
<evidence type="ECO:0000313" key="4">
    <source>
        <dbReference type="EMBL" id="TRY66233.1"/>
    </source>
</evidence>
<dbReference type="SMART" id="SM00409">
    <property type="entry name" value="IG"/>
    <property type="match status" value="2"/>
</dbReference>
<keyword evidence="2" id="KW-1133">Transmembrane helix</keyword>
<dbReference type="AlphaFoldDB" id="A0A553NLB2"/>
<evidence type="ECO:0000256" key="2">
    <source>
        <dbReference type="SAM" id="Phobius"/>
    </source>
</evidence>
<keyword evidence="2" id="KW-0472">Membrane</keyword>
<comment type="caution">
    <text evidence="4">The sequence shown here is derived from an EMBL/GenBank/DDBJ whole genome shotgun (WGS) entry which is preliminary data.</text>
</comment>
<evidence type="ECO:0000256" key="1">
    <source>
        <dbReference type="SAM" id="MobiDB-lite"/>
    </source>
</evidence>
<dbReference type="SMART" id="SM00406">
    <property type="entry name" value="IGv"/>
    <property type="match status" value="1"/>
</dbReference>
<dbReference type="SMART" id="SM00408">
    <property type="entry name" value="IGc2"/>
    <property type="match status" value="2"/>
</dbReference>
<feature type="transmembrane region" description="Helical" evidence="2">
    <location>
        <begin position="280"/>
        <end position="304"/>
    </location>
</feature>
<dbReference type="InterPro" id="IPR042625">
    <property type="entry name" value="JAM2"/>
</dbReference>
<feature type="domain" description="Ig-like" evidence="3">
    <location>
        <begin position="179"/>
        <end position="267"/>
    </location>
</feature>
<dbReference type="GO" id="GO:0098636">
    <property type="term" value="C:protein complex involved in cell adhesion"/>
    <property type="evidence" value="ECO:0007669"/>
    <property type="project" value="TreeGrafter"/>
</dbReference>
<feature type="domain" description="Ig-like" evidence="3">
    <location>
        <begin position="73"/>
        <end position="165"/>
    </location>
</feature>
<keyword evidence="2" id="KW-0812">Transmembrane</keyword>
<dbReference type="InterPro" id="IPR003599">
    <property type="entry name" value="Ig_sub"/>
</dbReference>
<dbReference type="InterPro" id="IPR013783">
    <property type="entry name" value="Ig-like_fold"/>
</dbReference>
<accession>A0A553NLB2</accession>
<protein>
    <recommendedName>
        <fullName evidence="3">Ig-like domain-containing protein</fullName>
    </recommendedName>
</protein>
<dbReference type="Gene3D" id="2.60.40.10">
    <property type="entry name" value="Immunoglobulins"/>
    <property type="match status" value="2"/>
</dbReference>
<proteinExistence type="predicted"/>
<sequence>IVSRRKKEFCAFARRARAKSQRERAEHLEDVTRREKLQMTPDQTRPRGAPAAAPEDEDEPQRTTHLPHASPHPLFSIHKSCDRDDRQSQNAVLSCEFRTEKETNPRVEWKKRGKDVSYVYFDGEFTGSFKGRASIDGATLTLRGVTQKDSAVYHCEVTARQDKIKLGEVAITLNVLVPPHAPTCEVPETVMRGFSAELHCKDKLSVPAATYSWYKDNKPLNSASINDAHYTLDTKTGTLKFKGVSKSDEGQYRCEASNGVGAPKSCSGHHMKITEFELNMSIVIALEVGALLLLLSCCVAICVCCKRGCCRKNKGEAKQSKTKSSYNPPTDPRRYKHTQSFFL</sequence>
<feature type="compositionally biased region" description="Basic and acidic residues" evidence="1">
    <location>
        <begin position="20"/>
        <end position="37"/>
    </location>
</feature>
<dbReference type="SUPFAM" id="SSF48726">
    <property type="entry name" value="Immunoglobulin"/>
    <property type="match status" value="2"/>
</dbReference>
<feature type="non-terminal residue" evidence="4">
    <location>
        <position position="1"/>
    </location>
</feature>
<dbReference type="EMBL" id="SRMA01026859">
    <property type="protein sequence ID" value="TRY66233.1"/>
    <property type="molecule type" value="Genomic_DNA"/>
</dbReference>
<evidence type="ECO:0000259" key="3">
    <source>
        <dbReference type="PROSITE" id="PS50835"/>
    </source>
</evidence>
<dbReference type="Proteomes" id="UP000316079">
    <property type="component" value="Unassembled WGS sequence"/>
</dbReference>
<organism evidence="4 5">
    <name type="scientific">Danionella cerebrum</name>
    <dbReference type="NCBI Taxonomy" id="2873325"/>
    <lineage>
        <taxon>Eukaryota</taxon>
        <taxon>Metazoa</taxon>
        <taxon>Chordata</taxon>
        <taxon>Craniata</taxon>
        <taxon>Vertebrata</taxon>
        <taxon>Euteleostomi</taxon>
        <taxon>Actinopterygii</taxon>
        <taxon>Neopterygii</taxon>
        <taxon>Teleostei</taxon>
        <taxon>Ostariophysi</taxon>
        <taxon>Cypriniformes</taxon>
        <taxon>Danionidae</taxon>
        <taxon>Danioninae</taxon>
        <taxon>Danionella</taxon>
    </lineage>
</organism>
<feature type="region of interest" description="Disordered" evidence="1">
    <location>
        <begin position="13"/>
        <end position="81"/>
    </location>
</feature>
<dbReference type="Pfam" id="PF07686">
    <property type="entry name" value="V-set"/>
    <property type="match status" value="1"/>
</dbReference>
<dbReference type="OrthoDB" id="10015491at2759"/>
<gene>
    <name evidence="4" type="ORF">DNTS_006070</name>
</gene>
<dbReference type="PANTHER" id="PTHR44663:SF1">
    <property type="entry name" value="JUNCTIONAL ADHESION MOLECULE 2 PRECURSOR"/>
    <property type="match status" value="1"/>
</dbReference>
<reference evidence="4 5" key="1">
    <citation type="journal article" date="2019" name="Sci. Data">
        <title>Hybrid genome assembly and annotation of Danionella translucida.</title>
        <authorList>
            <person name="Kadobianskyi M."/>
            <person name="Schulze L."/>
            <person name="Schuelke M."/>
            <person name="Judkewitz B."/>
        </authorList>
    </citation>
    <scope>NUCLEOTIDE SEQUENCE [LARGE SCALE GENOMIC DNA]</scope>
    <source>
        <strain evidence="4 5">Bolton</strain>
    </source>
</reference>
<keyword evidence="5" id="KW-1185">Reference proteome</keyword>
<dbReference type="InterPro" id="IPR007110">
    <property type="entry name" value="Ig-like_dom"/>
</dbReference>